<dbReference type="Pfam" id="PF04879">
    <property type="entry name" value="Molybdop_Fe4S4"/>
    <property type="match status" value="1"/>
</dbReference>
<dbReference type="RefSeq" id="WP_286659938.1">
    <property type="nucleotide sequence ID" value="NZ_JASZYV010000002.1"/>
</dbReference>
<feature type="domain" description="2Fe-2S ferredoxin-type" evidence="9">
    <location>
        <begin position="12"/>
        <end position="90"/>
    </location>
</feature>
<dbReference type="InterPro" id="IPR006655">
    <property type="entry name" value="Mopterin_OxRdtase_prok_CS"/>
</dbReference>
<sequence length="957" mass="103909">MNARDPSAPVPTAVEFQLDGKPVHGYEGETILQVAERYGVEIPRLCYKPGYRPDGNCRACVVEIDGERTLAPSCCRAPTAGMKVQASSDRAVKSQKMVLEMLLSDMPEQGYKWVGDDQTQQHGELSEWATRMDVAVRPALAAIGRQQPAPDLSHPAMAVNLDACIQCNRCVRACREEQVNDVIGYAFRGHDSAIVFDLQDGMGDSTCVACGECVQACPTGALMPKSHIGSQEVDRKVDSVCPFCGVGCLLTYNVKDEVIVSVDGRDGPANHDRLCVKGRFGFDYAHHPQRLTKPLIRKAGVPKDADAIGDPADWSSVFREATWEEALELAGGKLRQLRDTHGHKTLAGFGSAKGSNEEAYLFQKLVRTGFGSNNVDHCTRLCHASSVAALLEGVGSGAVSNQVGDVENAGLILVIGSNPTANHPVAATWMKNAAKRGTKIVLADPRVTDIGRYAWRTLQFRPDTDVALLNAMIHTVIDEGLVDADFLTRRASNYEALKANVQGYSAEAMAPICGIPAETIREVAREFATSKGSMILWGMGVSQHVHGTDNARCLIALVSVTGQIGKPGSGLHPLRGQNNVQGASDAGLIPMMLPNYQRVDDPGVHAWFENFWETPLDDKPGYTVVEIMHKALAPDSDPHKIRGMYIMGENPAMSDPDLNHARHALASLDHLVVQDIFMTETAWYADVVLPASAWPEKTGTVTNTDRMIQMGRRALNPPGDAKPDLWIIQQIAARMGLPWNYQGPECGVAEVYEEMRQAMSAVIEGVTWERIEREQSVTYPCLSEDDPGQPTVFIDAFATNDGRVKLVPADIIPADERPDTEYPFVLITGRQLEHWHTGSMTRRASVLDAIEPIATASMNGGDLRKLGLDAGDVITVKSRRGEVALTVRRDDGTPTGAVFIPFAYYEAAANLLTNAALDPFGKIPEFKYCAVDVRPGGTPAPVVGFERKGMKEGPVLA</sequence>
<dbReference type="SUPFAM" id="SSF54292">
    <property type="entry name" value="2Fe-2S ferredoxin-like"/>
    <property type="match status" value="1"/>
</dbReference>
<dbReference type="PROSITE" id="PS00641">
    <property type="entry name" value="COMPLEX1_75K_1"/>
    <property type="match status" value="1"/>
</dbReference>
<dbReference type="Gene3D" id="2.20.25.90">
    <property type="entry name" value="ADC-like domains"/>
    <property type="match status" value="1"/>
</dbReference>
<dbReference type="InterPro" id="IPR000283">
    <property type="entry name" value="NADH_UbQ_OxRdtase_75kDa_su_CS"/>
</dbReference>
<dbReference type="EMBL" id="JASZYV010000002">
    <property type="protein sequence ID" value="MDM0044825.1"/>
    <property type="molecule type" value="Genomic_DNA"/>
</dbReference>
<evidence type="ECO:0000313" key="12">
    <source>
        <dbReference type="EMBL" id="MDM0044825.1"/>
    </source>
</evidence>
<dbReference type="InterPro" id="IPR017896">
    <property type="entry name" value="4Fe4S_Fe-S-bd"/>
</dbReference>
<organism evidence="12 13">
    <name type="scientific">Variovorax dokdonensis</name>
    <dbReference type="NCBI Taxonomy" id="344883"/>
    <lineage>
        <taxon>Bacteria</taxon>
        <taxon>Pseudomonadati</taxon>
        <taxon>Pseudomonadota</taxon>
        <taxon>Betaproteobacteria</taxon>
        <taxon>Burkholderiales</taxon>
        <taxon>Comamonadaceae</taxon>
        <taxon>Variovorax</taxon>
    </lineage>
</organism>
<keyword evidence="4" id="KW-0677">Repeat</keyword>
<keyword evidence="2" id="KW-0004">4Fe-4S</keyword>
<dbReference type="InterPro" id="IPR036010">
    <property type="entry name" value="2Fe-2S_ferredoxin-like_sf"/>
</dbReference>
<evidence type="ECO:0000256" key="5">
    <source>
        <dbReference type="ARBA" id="ARBA00023002"/>
    </source>
</evidence>
<dbReference type="PROSITE" id="PS00198">
    <property type="entry name" value="4FE4S_FER_1"/>
    <property type="match status" value="1"/>
</dbReference>
<dbReference type="InterPro" id="IPR009010">
    <property type="entry name" value="Asp_de-COase-like_dom_sf"/>
</dbReference>
<dbReference type="SUPFAM" id="SSF50692">
    <property type="entry name" value="ADC-like"/>
    <property type="match status" value="1"/>
</dbReference>
<dbReference type="Gene3D" id="3.40.228.10">
    <property type="entry name" value="Dimethylsulfoxide Reductase, domain 2"/>
    <property type="match status" value="1"/>
</dbReference>
<dbReference type="Gene3D" id="3.30.70.20">
    <property type="match status" value="1"/>
</dbReference>
<dbReference type="Pfam" id="PF13510">
    <property type="entry name" value="Fer2_4"/>
    <property type="match status" value="1"/>
</dbReference>
<evidence type="ECO:0000256" key="2">
    <source>
        <dbReference type="ARBA" id="ARBA00022485"/>
    </source>
</evidence>
<dbReference type="SUPFAM" id="SSF54862">
    <property type="entry name" value="4Fe-4S ferredoxins"/>
    <property type="match status" value="1"/>
</dbReference>
<feature type="domain" description="4Fe-4S ferredoxin-type" evidence="10">
    <location>
        <begin position="155"/>
        <end position="185"/>
    </location>
</feature>
<dbReference type="InterPro" id="IPR001041">
    <property type="entry name" value="2Fe-2S_ferredoxin-type"/>
</dbReference>
<dbReference type="PROSITE" id="PS00490">
    <property type="entry name" value="MOLYBDOPTERIN_PROK_2"/>
    <property type="match status" value="1"/>
</dbReference>
<dbReference type="PROSITE" id="PS51379">
    <property type="entry name" value="4FE4S_FER_2"/>
    <property type="match status" value="2"/>
</dbReference>
<evidence type="ECO:0000259" key="11">
    <source>
        <dbReference type="PROSITE" id="PS51669"/>
    </source>
</evidence>
<dbReference type="InterPro" id="IPR006656">
    <property type="entry name" value="Mopterin_OxRdtase"/>
</dbReference>
<dbReference type="Pfam" id="PF01568">
    <property type="entry name" value="Molydop_binding"/>
    <property type="match status" value="1"/>
</dbReference>
<evidence type="ECO:0000256" key="1">
    <source>
        <dbReference type="ARBA" id="ARBA00007023"/>
    </source>
</evidence>
<dbReference type="Gene3D" id="3.40.50.740">
    <property type="match status" value="1"/>
</dbReference>
<dbReference type="Proteomes" id="UP001174908">
    <property type="component" value="Unassembled WGS sequence"/>
</dbReference>
<keyword evidence="13" id="KW-1185">Reference proteome</keyword>
<evidence type="ECO:0000256" key="3">
    <source>
        <dbReference type="ARBA" id="ARBA00022723"/>
    </source>
</evidence>
<dbReference type="SMART" id="SM00926">
    <property type="entry name" value="Molybdop_Fe4S4"/>
    <property type="match status" value="1"/>
</dbReference>
<reference evidence="12" key="1">
    <citation type="submission" date="2023-06" db="EMBL/GenBank/DDBJ databases">
        <authorList>
            <person name="Jiang Y."/>
            <person name="Liu Q."/>
        </authorList>
    </citation>
    <scope>NUCLEOTIDE SEQUENCE</scope>
    <source>
        <strain evidence="12">CGMCC 1.12089</strain>
    </source>
</reference>
<dbReference type="InterPro" id="IPR006963">
    <property type="entry name" value="Mopterin_OxRdtase_4Fe-4S_dom"/>
</dbReference>
<keyword evidence="5 12" id="KW-0560">Oxidoreductase</keyword>
<dbReference type="PROSITE" id="PS51669">
    <property type="entry name" value="4FE4S_MOW_BIS_MGD"/>
    <property type="match status" value="1"/>
</dbReference>
<comment type="cofactor">
    <cofactor evidence="8">
        <name>[2Fe-2S] cluster</name>
        <dbReference type="ChEBI" id="CHEBI:190135"/>
    </cofactor>
</comment>
<feature type="domain" description="4Fe-4S Mo/W bis-MGD-type" evidence="11">
    <location>
        <begin position="234"/>
        <end position="289"/>
    </location>
</feature>
<evidence type="ECO:0000256" key="7">
    <source>
        <dbReference type="ARBA" id="ARBA00023014"/>
    </source>
</evidence>
<dbReference type="PANTHER" id="PTHR43105">
    <property type="entry name" value="RESPIRATORY NITRATE REDUCTASE"/>
    <property type="match status" value="1"/>
</dbReference>
<accession>A0ABT7NAD4</accession>
<evidence type="ECO:0000259" key="9">
    <source>
        <dbReference type="PROSITE" id="PS51085"/>
    </source>
</evidence>
<dbReference type="InterPro" id="IPR050123">
    <property type="entry name" value="Prok_molybdopt-oxidoreductase"/>
</dbReference>
<dbReference type="InterPro" id="IPR006657">
    <property type="entry name" value="MoPterin_dinucl-bd_dom"/>
</dbReference>
<dbReference type="PROSITE" id="PS51085">
    <property type="entry name" value="2FE2S_FER_2"/>
    <property type="match status" value="1"/>
</dbReference>
<dbReference type="SUPFAM" id="SSF53706">
    <property type="entry name" value="Formate dehydrogenase/DMSO reductase, domains 1-3"/>
    <property type="match status" value="1"/>
</dbReference>
<dbReference type="Gene3D" id="3.10.20.740">
    <property type="match status" value="1"/>
</dbReference>
<dbReference type="GO" id="GO:0008863">
    <property type="term" value="F:formate dehydrogenase (NAD+) activity"/>
    <property type="evidence" value="ECO:0007669"/>
    <property type="project" value="UniProtKB-EC"/>
</dbReference>
<comment type="caution">
    <text evidence="12">The sequence shown here is derived from an EMBL/GenBank/DDBJ whole genome shotgun (WGS) entry which is preliminary data.</text>
</comment>
<dbReference type="Gene3D" id="2.40.40.20">
    <property type="match status" value="1"/>
</dbReference>
<dbReference type="Pfam" id="PF00384">
    <property type="entry name" value="Molybdopterin"/>
    <property type="match status" value="1"/>
</dbReference>
<evidence type="ECO:0000256" key="6">
    <source>
        <dbReference type="ARBA" id="ARBA00023004"/>
    </source>
</evidence>
<dbReference type="CDD" id="cd02753">
    <property type="entry name" value="MopB_Formate-Dh-H"/>
    <property type="match status" value="1"/>
</dbReference>
<keyword evidence="3" id="KW-0479">Metal-binding</keyword>
<dbReference type="EC" id="1.17.1.9" evidence="12"/>
<dbReference type="PANTHER" id="PTHR43105:SF14">
    <property type="entry name" value="FORMATE DEHYDROGENASE H"/>
    <property type="match status" value="1"/>
</dbReference>
<dbReference type="NCBIfam" id="TIGR01591">
    <property type="entry name" value="Fdh-alpha"/>
    <property type="match status" value="1"/>
</dbReference>
<dbReference type="PIRSF" id="PIRSF036643">
    <property type="entry name" value="FDH_alpha"/>
    <property type="match status" value="1"/>
</dbReference>
<comment type="similarity">
    <text evidence="1">In the C-terminal section; belongs to the prokaryotic molybdopterin-containing oxidoreductase family.</text>
</comment>
<dbReference type="InterPro" id="IPR041924">
    <property type="entry name" value="Formate_Dh-H_N"/>
</dbReference>
<proteinExistence type="inferred from homology"/>
<gene>
    <name evidence="12" type="primary">fdhF</name>
    <name evidence="12" type="ORF">QTH91_10050</name>
</gene>
<feature type="domain" description="4Fe-4S ferredoxin-type" evidence="10">
    <location>
        <begin position="198"/>
        <end position="227"/>
    </location>
</feature>
<dbReference type="InterPro" id="IPR017900">
    <property type="entry name" value="4Fe4S_Fe_S_CS"/>
</dbReference>
<evidence type="ECO:0000256" key="8">
    <source>
        <dbReference type="ARBA" id="ARBA00034078"/>
    </source>
</evidence>
<keyword evidence="6" id="KW-0408">Iron</keyword>
<evidence type="ECO:0000313" key="13">
    <source>
        <dbReference type="Proteomes" id="UP001174908"/>
    </source>
</evidence>
<evidence type="ECO:0000259" key="10">
    <source>
        <dbReference type="PROSITE" id="PS51379"/>
    </source>
</evidence>
<evidence type="ECO:0000256" key="4">
    <source>
        <dbReference type="ARBA" id="ARBA00022737"/>
    </source>
</evidence>
<dbReference type="Pfam" id="PF12838">
    <property type="entry name" value="Fer4_7"/>
    <property type="match status" value="1"/>
</dbReference>
<keyword evidence="7" id="KW-0411">Iron-sulfur</keyword>
<protein>
    <submittedName>
        <fullName evidence="12">Formate dehydrogenase subunit alpha</fullName>
        <ecNumber evidence="12">1.17.1.9</ecNumber>
    </submittedName>
</protein>
<dbReference type="InterPro" id="IPR006478">
    <property type="entry name" value="Formate_DH_asu"/>
</dbReference>
<dbReference type="CDD" id="cd00207">
    <property type="entry name" value="fer2"/>
    <property type="match status" value="1"/>
</dbReference>
<name>A0ABT7NAD4_9BURK</name>